<comment type="similarity">
    <text evidence="1">Belongs to the plasmid mobilization pre family.</text>
</comment>
<organism evidence="3 4">
    <name type="scientific">Ligilactobacillus murinus</name>
    <dbReference type="NCBI Taxonomy" id="1622"/>
    <lineage>
        <taxon>Bacteria</taxon>
        <taxon>Bacillati</taxon>
        <taxon>Bacillota</taxon>
        <taxon>Bacilli</taxon>
        <taxon>Lactobacillales</taxon>
        <taxon>Lactobacillaceae</taxon>
        <taxon>Ligilactobacillus</taxon>
    </lineage>
</organism>
<dbReference type="SUPFAM" id="SSF57997">
    <property type="entry name" value="Tropomyosin"/>
    <property type="match status" value="1"/>
</dbReference>
<sequence>MSYAVVRVQKMTRGAIKGIEIHDRREKDHSLTNPDIDFSKSGENYDLCPAQNESFSEAVQRRIEQLDLKRAVRKDAVLMAQVIVTSDGAFFDGLKDVDEDAYNAWAERRASCSHEAYISGVPFTEDYIGGLSDSPPMQADRSRQFFQDAYDFLAERYGRENVISATVHLDEATPHMHFNFVPVTPDGRLSAKDVLTKQSLTEQQTAFHEAVGAKYGLQRGEPKGSGKRRQHMETAEYKAYAAELAEARQRAETAQRATQALDSRVHVLQGDVKALEGQRERLSADLAETSQRAGEAHQRAAQEQGAVKALESRRDALRDEVGGLQREVAVLEQNRDKLLAQSPGWSLAEVKKQVEIDRKLSRLEQLERFLDAHFPRWRDLFQTFQRQQGRDRDTGRDR</sequence>
<dbReference type="RefSeq" id="WP_129184828.1">
    <property type="nucleotide sequence ID" value="NZ_QZFR01000147.1"/>
</dbReference>
<reference evidence="3 4" key="1">
    <citation type="submission" date="2018-09" db="EMBL/GenBank/DDBJ databases">
        <title>Murine metabolic-syndrome-specific gut microbial biobank.</title>
        <authorList>
            <person name="Liu C."/>
        </authorList>
    </citation>
    <scope>NUCLEOTIDE SEQUENCE [LARGE SCALE GENOMIC DNA]</scope>
    <source>
        <strain evidence="3 4">C-30</strain>
    </source>
</reference>
<dbReference type="GO" id="GO:0003677">
    <property type="term" value="F:DNA binding"/>
    <property type="evidence" value="ECO:0007669"/>
    <property type="project" value="InterPro"/>
</dbReference>
<dbReference type="OrthoDB" id="9800759at2"/>
<protein>
    <submittedName>
        <fullName evidence="3">Plasmid recombination protein</fullName>
    </submittedName>
</protein>
<comment type="caution">
    <text evidence="3">The sequence shown here is derived from an EMBL/GenBank/DDBJ whole genome shotgun (WGS) entry which is preliminary data.</text>
</comment>
<evidence type="ECO:0000256" key="2">
    <source>
        <dbReference type="SAM" id="MobiDB-lite"/>
    </source>
</evidence>
<dbReference type="CDD" id="cd17242">
    <property type="entry name" value="MobM_relaxase"/>
    <property type="match status" value="1"/>
</dbReference>
<dbReference type="Gene3D" id="3.30.930.30">
    <property type="match status" value="1"/>
</dbReference>
<evidence type="ECO:0000313" key="3">
    <source>
        <dbReference type="EMBL" id="RXV62177.1"/>
    </source>
</evidence>
<dbReference type="Pfam" id="PF01076">
    <property type="entry name" value="Mob_Pre"/>
    <property type="match status" value="2"/>
</dbReference>
<proteinExistence type="inferred from homology"/>
<dbReference type="InterPro" id="IPR001668">
    <property type="entry name" value="Mob_Pre"/>
</dbReference>
<dbReference type="Proteomes" id="UP000289316">
    <property type="component" value="Unassembled WGS sequence"/>
</dbReference>
<feature type="region of interest" description="Disordered" evidence="2">
    <location>
        <begin position="286"/>
        <end position="307"/>
    </location>
</feature>
<evidence type="ECO:0000313" key="4">
    <source>
        <dbReference type="Proteomes" id="UP000289316"/>
    </source>
</evidence>
<dbReference type="GO" id="GO:0006310">
    <property type="term" value="P:DNA recombination"/>
    <property type="evidence" value="ECO:0007669"/>
    <property type="project" value="InterPro"/>
</dbReference>
<accession>A0A4Q1ZZY4</accession>
<name>A0A4Q1ZZY4_9LACO</name>
<dbReference type="Gene3D" id="1.20.5.340">
    <property type="match status" value="1"/>
</dbReference>
<evidence type="ECO:0000256" key="1">
    <source>
        <dbReference type="ARBA" id="ARBA00010657"/>
    </source>
</evidence>
<dbReference type="NCBIfam" id="NF041497">
    <property type="entry name" value="MobV"/>
    <property type="match status" value="1"/>
</dbReference>
<gene>
    <name evidence="3" type="ORF">D6C19_11380</name>
</gene>
<dbReference type="AlphaFoldDB" id="A0A4Q1ZZY4"/>
<dbReference type="EMBL" id="QZFR01000147">
    <property type="protein sequence ID" value="RXV62177.1"/>
    <property type="molecule type" value="Genomic_DNA"/>
</dbReference>